<keyword evidence="3" id="KW-1185">Reference proteome</keyword>
<sequence>MLGQVAEPDARVQVDQVQPHLAQPQPRHPVGQEHPRDRVHDLRLPRGRGQVAGGGGEPLARRVQVGAQQLRLAGGALDDVGVAVRPTQVHGVLDAGLRPRQQVHQRVRVACEMRHDVRPAPARQQARSAQKHVVKGVDSLVEGLGRPLDLGEARDGVLRGGRLLPRRGYARLGGSDLGGISEAHGHLIPGVCGRMAYRPSVGAIATDR</sequence>
<dbReference type="Proteomes" id="UP001500416">
    <property type="component" value="Unassembled WGS sequence"/>
</dbReference>
<name>A0ABP3DDU4_9PSEU</name>
<evidence type="ECO:0000256" key="1">
    <source>
        <dbReference type="SAM" id="MobiDB-lite"/>
    </source>
</evidence>
<comment type="caution">
    <text evidence="2">The sequence shown here is derived from an EMBL/GenBank/DDBJ whole genome shotgun (WGS) entry which is preliminary data.</text>
</comment>
<evidence type="ECO:0000313" key="2">
    <source>
        <dbReference type="EMBL" id="GAA0228618.1"/>
    </source>
</evidence>
<gene>
    <name evidence="2" type="ORF">GCM10010492_28710</name>
</gene>
<feature type="compositionally biased region" description="Basic and acidic residues" evidence="1">
    <location>
        <begin position="30"/>
        <end position="39"/>
    </location>
</feature>
<proteinExistence type="predicted"/>
<dbReference type="EMBL" id="BAAABU010000005">
    <property type="protein sequence ID" value="GAA0228618.1"/>
    <property type="molecule type" value="Genomic_DNA"/>
</dbReference>
<accession>A0ABP3DDU4</accession>
<reference evidence="3" key="1">
    <citation type="journal article" date="2019" name="Int. J. Syst. Evol. Microbiol.">
        <title>The Global Catalogue of Microorganisms (GCM) 10K type strain sequencing project: providing services to taxonomists for standard genome sequencing and annotation.</title>
        <authorList>
            <consortium name="The Broad Institute Genomics Platform"/>
            <consortium name="The Broad Institute Genome Sequencing Center for Infectious Disease"/>
            <person name="Wu L."/>
            <person name="Ma J."/>
        </authorList>
    </citation>
    <scope>NUCLEOTIDE SEQUENCE [LARGE SCALE GENOMIC DNA]</scope>
    <source>
        <strain evidence="3">JCM 3380</strain>
    </source>
</reference>
<feature type="region of interest" description="Disordered" evidence="1">
    <location>
        <begin position="1"/>
        <end position="39"/>
    </location>
</feature>
<evidence type="ECO:0000313" key="3">
    <source>
        <dbReference type="Proteomes" id="UP001500416"/>
    </source>
</evidence>
<protein>
    <submittedName>
        <fullName evidence="2">Uncharacterized protein</fullName>
    </submittedName>
</protein>
<organism evidence="2 3">
    <name type="scientific">Saccharothrix mutabilis subsp. mutabilis</name>
    <dbReference type="NCBI Taxonomy" id="66855"/>
    <lineage>
        <taxon>Bacteria</taxon>
        <taxon>Bacillati</taxon>
        <taxon>Actinomycetota</taxon>
        <taxon>Actinomycetes</taxon>
        <taxon>Pseudonocardiales</taxon>
        <taxon>Pseudonocardiaceae</taxon>
        <taxon>Saccharothrix</taxon>
    </lineage>
</organism>